<organism evidence="3 4">
    <name type="scientific">Nocardiopsis rhodophaea</name>
    <dbReference type="NCBI Taxonomy" id="280238"/>
    <lineage>
        <taxon>Bacteria</taxon>
        <taxon>Bacillati</taxon>
        <taxon>Actinomycetota</taxon>
        <taxon>Actinomycetes</taxon>
        <taxon>Streptosporangiales</taxon>
        <taxon>Nocardiopsidaceae</taxon>
        <taxon>Nocardiopsis</taxon>
    </lineage>
</organism>
<evidence type="ECO:0000313" key="3">
    <source>
        <dbReference type="EMBL" id="GAA2006713.1"/>
    </source>
</evidence>
<dbReference type="InterPro" id="IPR027785">
    <property type="entry name" value="UvrD-like_helicase_C"/>
</dbReference>
<reference evidence="3 4" key="1">
    <citation type="journal article" date="2019" name="Int. J. Syst. Evol. Microbiol.">
        <title>The Global Catalogue of Microorganisms (GCM) 10K type strain sequencing project: providing services to taxonomists for standard genome sequencing and annotation.</title>
        <authorList>
            <consortium name="The Broad Institute Genomics Platform"/>
            <consortium name="The Broad Institute Genome Sequencing Center for Infectious Disease"/>
            <person name="Wu L."/>
            <person name="Ma J."/>
        </authorList>
    </citation>
    <scope>NUCLEOTIDE SEQUENCE [LARGE SCALE GENOMIC DNA]</scope>
    <source>
        <strain evidence="3 4">JCM 15313</strain>
    </source>
</reference>
<feature type="domain" description="UvrD-like helicase C-terminal" evidence="1">
    <location>
        <begin position="526"/>
        <end position="571"/>
    </location>
</feature>
<protein>
    <submittedName>
        <fullName evidence="3">Helix-hairpin-helix domain-containing protein</fullName>
    </submittedName>
</protein>
<evidence type="ECO:0000313" key="4">
    <source>
        <dbReference type="Proteomes" id="UP001501585"/>
    </source>
</evidence>
<keyword evidence="4" id="KW-1185">Reference proteome</keyword>
<evidence type="ECO:0000259" key="2">
    <source>
        <dbReference type="Pfam" id="PF14490"/>
    </source>
</evidence>
<proteinExistence type="predicted"/>
<dbReference type="Gene3D" id="3.40.50.300">
    <property type="entry name" value="P-loop containing nucleotide triphosphate hydrolases"/>
    <property type="match status" value="2"/>
</dbReference>
<sequence length="601" mass="60291">MSEAPIAAGSGGGGPAERTRAVLARMGAPEALAEPLVAALGPGAPTELTADPWRLLELPHVTLEQADYCARRALGDATASPDDPRRGRAVVARLLHRASREGHTAIEERRLARAMRSMGIASPEPAMTAALDGGEVMAFEVVPDDDPFGEGGEVAEMPDPERFYGLARVGLAEQDLGEGLARLSGTSEPLMDSATAAETVEATAERLGVEVAPETAAALVTVALRGVCVLPHGAGARGAGVVARVLACAADIAAGSEVGVALAAPTAQSAAGLNAQLAALGTGAATAEVVPLGRLLECRGPGVFGRGTERPIEAGLVIVTDAMALDVEHAAALVEACADATHLVLLADPAEAPSAGPGQVVADLVASGTVAVAQLPAGAEPDPLAELAARVAVGELGEVSAPGREVVAIPAGSGSEAAHRALQLITDSIPRALGVPAEETQIVAATRGGEAGTDALNAACKARFNAGPGAHNGVDPGDRVLLAADGPGYTAGDIGYLREVGDGGLAVELPDGTSAPVADPAHLRPGWAVTVAAAHGGHWPAVIAVFGPETRGSRPQVYTAATRALRHLSIVHAAGPALAQAVRETPSISRHTRLVPILREG</sequence>
<dbReference type="Pfam" id="PF14490">
    <property type="entry name" value="HHH_RecD2"/>
    <property type="match status" value="1"/>
</dbReference>
<dbReference type="Proteomes" id="UP001501585">
    <property type="component" value="Unassembled WGS sequence"/>
</dbReference>
<dbReference type="RefSeq" id="WP_344164164.1">
    <property type="nucleotide sequence ID" value="NZ_BAAAPC010000017.1"/>
</dbReference>
<gene>
    <name evidence="3" type="ORF">GCM10009799_37760</name>
</gene>
<dbReference type="Pfam" id="PF13538">
    <property type="entry name" value="UvrD_C_2"/>
    <property type="match status" value="1"/>
</dbReference>
<evidence type="ECO:0000259" key="1">
    <source>
        <dbReference type="Pfam" id="PF13538"/>
    </source>
</evidence>
<dbReference type="InterPro" id="IPR027417">
    <property type="entry name" value="P-loop_NTPase"/>
</dbReference>
<dbReference type="Pfam" id="PF13245">
    <property type="entry name" value="AAA_19"/>
    <property type="match status" value="1"/>
</dbReference>
<dbReference type="SUPFAM" id="SSF52540">
    <property type="entry name" value="P-loop containing nucleoside triphosphate hydrolases"/>
    <property type="match status" value="1"/>
</dbReference>
<dbReference type="Gene3D" id="2.30.30.940">
    <property type="match status" value="1"/>
</dbReference>
<comment type="caution">
    <text evidence="3">The sequence shown here is derived from an EMBL/GenBank/DDBJ whole genome shotgun (WGS) entry which is preliminary data.</text>
</comment>
<dbReference type="EMBL" id="BAAAPC010000017">
    <property type="protein sequence ID" value="GAA2006713.1"/>
    <property type="molecule type" value="Genomic_DNA"/>
</dbReference>
<name>A0ABN2TEB8_9ACTN</name>
<dbReference type="InterPro" id="IPR029493">
    <property type="entry name" value="RecD2-like_HHH"/>
</dbReference>
<feature type="domain" description="ATP-dependent RecD2 DNA helicase-like helix-hairpin-helix" evidence="2">
    <location>
        <begin position="19"/>
        <end position="104"/>
    </location>
</feature>
<accession>A0ABN2TEB8</accession>